<dbReference type="Proteomes" id="UP001387364">
    <property type="component" value="Chromosome"/>
</dbReference>
<proteinExistence type="predicted"/>
<feature type="region of interest" description="Disordered" evidence="1">
    <location>
        <begin position="76"/>
        <end position="98"/>
    </location>
</feature>
<evidence type="ECO:0000256" key="1">
    <source>
        <dbReference type="SAM" id="MobiDB-lite"/>
    </source>
</evidence>
<dbReference type="EMBL" id="CP147404">
    <property type="protein sequence ID" value="WXB91481.1"/>
    <property type="molecule type" value="Genomic_DNA"/>
</dbReference>
<dbReference type="RefSeq" id="WP_338749007.1">
    <property type="nucleotide sequence ID" value="NZ_CP147404.1"/>
</dbReference>
<evidence type="ECO:0000313" key="3">
    <source>
        <dbReference type="Proteomes" id="UP001387364"/>
    </source>
</evidence>
<organism evidence="2 3">
    <name type="scientific">Bacillus kandeliae</name>
    <dbReference type="NCBI Taxonomy" id="3129297"/>
    <lineage>
        <taxon>Bacteria</taxon>
        <taxon>Bacillati</taxon>
        <taxon>Bacillota</taxon>
        <taxon>Bacilli</taxon>
        <taxon>Bacillales</taxon>
        <taxon>Bacillaceae</taxon>
        <taxon>Bacillus</taxon>
    </lineage>
</organism>
<protein>
    <submittedName>
        <fullName evidence="2">Uncharacterized protein</fullName>
    </submittedName>
</protein>
<name>A0ABZ2N1A2_9BACI</name>
<gene>
    <name evidence="2" type="ORF">WDJ61_09295</name>
</gene>
<accession>A0ABZ2N1A2</accession>
<sequence length="98" mass="11105">MANFKWWKWAVGIGSVSSLALFLNAVQGAEGQKDKEQDYSVTEIKSLNSEEREAREEWISTLDWEEANWDVDASAHSATFIPKGEGGRDQADQRTRRS</sequence>
<feature type="compositionally biased region" description="Basic and acidic residues" evidence="1">
    <location>
        <begin position="85"/>
        <end position="98"/>
    </location>
</feature>
<keyword evidence="3" id="KW-1185">Reference proteome</keyword>
<evidence type="ECO:0000313" key="2">
    <source>
        <dbReference type="EMBL" id="WXB91481.1"/>
    </source>
</evidence>
<reference evidence="2 3" key="1">
    <citation type="submission" date="2024-02" db="EMBL/GenBank/DDBJ databases">
        <title>Seven novel Bacillus-like species.</title>
        <authorList>
            <person name="Liu G."/>
        </authorList>
    </citation>
    <scope>NUCLEOTIDE SEQUENCE [LARGE SCALE GENOMIC DNA]</scope>
    <source>
        <strain evidence="2 3">FJAT-52991</strain>
    </source>
</reference>